<protein>
    <submittedName>
        <fullName evidence="2">ATP-binding protein</fullName>
    </submittedName>
</protein>
<evidence type="ECO:0000313" key="2">
    <source>
        <dbReference type="EMBL" id="QIX94053.1"/>
    </source>
</evidence>
<reference evidence="1 4" key="2">
    <citation type="journal article" date="2020" name="Cell Host Microbe">
        <title>Functional and Genomic Variation between Human-Derived Isolates of Lachnospiraceae Reveals Inter- and Intra-Species Diversity.</title>
        <authorList>
            <person name="Sorbara M.T."/>
            <person name="Littmann E.R."/>
            <person name="Fontana E."/>
            <person name="Moody T.U."/>
            <person name="Kohout C.E."/>
            <person name="Gjonbalaj M."/>
            <person name="Eaton V."/>
            <person name="Seok R."/>
            <person name="Leiner I.M."/>
            <person name="Pamer E.G."/>
        </authorList>
    </citation>
    <scope>NUCLEOTIDE SEQUENCE [LARGE SCALE GENOMIC DNA]</scope>
    <source>
        <strain evidence="1 4">MSK.2.26</strain>
    </source>
</reference>
<dbReference type="Proteomes" id="UP000719916">
    <property type="component" value="Unassembled WGS sequence"/>
</dbReference>
<evidence type="ECO:0000313" key="4">
    <source>
        <dbReference type="Proteomes" id="UP000719916"/>
    </source>
</evidence>
<proteinExistence type="predicted"/>
<evidence type="ECO:0000313" key="3">
    <source>
        <dbReference type="Proteomes" id="UP000501069"/>
    </source>
</evidence>
<keyword evidence="2" id="KW-0067">ATP-binding</keyword>
<keyword evidence="2" id="KW-0547">Nucleotide-binding</keyword>
<dbReference type="EMBL" id="JAAISW010000009">
    <property type="protein sequence ID" value="NSJ43632.1"/>
    <property type="molecule type" value="Genomic_DNA"/>
</dbReference>
<gene>
    <name evidence="2" type="ORF">FOC47_13045</name>
    <name evidence="1" type="ORF">G5B26_08570</name>
</gene>
<evidence type="ECO:0000313" key="1">
    <source>
        <dbReference type="EMBL" id="NSJ43632.1"/>
    </source>
</evidence>
<sequence length="73" mass="8166">MRRKSAAAELIQKKESRRKQAITGATGCGRTCRSCAFGMEACRHDITTKYMLNSRVSNRVPFQYPLLSSSPIV</sequence>
<dbReference type="EMBL" id="CP050964">
    <property type="protein sequence ID" value="QIX94053.1"/>
    <property type="molecule type" value="Genomic_DNA"/>
</dbReference>
<dbReference type="Proteomes" id="UP000501069">
    <property type="component" value="Chromosome"/>
</dbReference>
<reference evidence="2 3" key="1">
    <citation type="submission" date="2019-11" db="EMBL/GenBank/DDBJ databases">
        <title>FDA dAtabase for Regulatory Grade micrObial Sequences (FDA-ARGOS): Supporting development and validation of Infectious Disease Dx tests.</title>
        <authorList>
            <person name="Turner S."/>
            <person name="Byrd R."/>
            <person name="Tallon L."/>
            <person name="Sadzewicz L."/>
            <person name="Vavikolanu K."/>
            <person name="Mehta A."/>
            <person name="Aluvathingal J."/>
            <person name="Nadendla S."/>
            <person name="Myers T."/>
            <person name="Yan Y."/>
            <person name="Sichtig H."/>
        </authorList>
    </citation>
    <scope>NUCLEOTIDE SEQUENCE [LARGE SCALE GENOMIC DNA]</scope>
    <source>
        <strain evidence="2 3">FDAARGOS_739</strain>
    </source>
</reference>
<accession>A0AAP9M4L6</accession>
<name>A0AAP9M4L6_9FIRM</name>
<reference evidence="1" key="3">
    <citation type="submission" date="2020-02" db="EMBL/GenBank/DDBJ databases">
        <authorList>
            <person name="Littmann E."/>
            <person name="Sorbara M."/>
        </authorList>
    </citation>
    <scope>NUCLEOTIDE SEQUENCE</scope>
    <source>
        <strain evidence="1">MSK.2.26</strain>
    </source>
</reference>
<dbReference type="AlphaFoldDB" id="A0AAP9M4L6"/>
<organism evidence="2 3">
    <name type="scientific">Enterocloster clostridioformis</name>
    <dbReference type="NCBI Taxonomy" id="1531"/>
    <lineage>
        <taxon>Bacteria</taxon>
        <taxon>Bacillati</taxon>
        <taxon>Bacillota</taxon>
        <taxon>Clostridia</taxon>
        <taxon>Lachnospirales</taxon>
        <taxon>Lachnospiraceae</taxon>
        <taxon>Enterocloster</taxon>
    </lineage>
</organism>
<dbReference type="GO" id="GO:0005524">
    <property type="term" value="F:ATP binding"/>
    <property type="evidence" value="ECO:0007669"/>
    <property type="project" value="UniProtKB-KW"/>
</dbReference>